<dbReference type="Pfam" id="PF07714">
    <property type="entry name" value="PK_Tyr_Ser-Thr"/>
    <property type="match status" value="1"/>
</dbReference>
<dbReference type="InterPro" id="IPR003613">
    <property type="entry name" value="Ubox_domain"/>
</dbReference>
<comment type="function">
    <text evidence="2">Functions as an E3 ubiquitin ligase.</text>
</comment>
<feature type="coiled-coil region" evidence="7">
    <location>
        <begin position="356"/>
        <end position="404"/>
    </location>
</feature>
<evidence type="ECO:0000259" key="9">
    <source>
        <dbReference type="PROSITE" id="PS50011"/>
    </source>
</evidence>
<comment type="caution">
    <text evidence="11">The sequence shown here is derived from an EMBL/GenBank/DDBJ whole genome shotgun (WGS) entry which is preliminary data.</text>
</comment>
<dbReference type="SUPFAM" id="SSF56112">
    <property type="entry name" value="Protein kinase-like (PK-like)"/>
    <property type="match status" value="1"/>
</dbReference>
<evidence type="ECO:0000256" key="3">
    <source>
        <dbReference type="ARBA" id="ARBA00004906"/>
    </source>
</evidence>
<keyword evidence="6" id="KW-0833">Ubl conjugation pathway</keyword>
<dbReference type="InterPro" id="IPR000719">
    <property type="entry name" value="Prot_kinase_dom"/>
</dbReference>
<feature type="compositionally biased region" description="Low complexity" evidence="8">
    <location>
        <begin position="205"/>
        <end position="222"/>
    </location>
</feature>
<dbReference type="GO" id="GO:0061630">
    <property type="term" value="F:ubiquitin protein ligase activity"/>
    <property type="evidence" value="ECO:0007669"/>
    <property type="project" value="UniProtKB-EC"/>
</dbReference>
<dbReference type="Gene3D" id="3.30.40.10">
    <property type="entry name" value="Zinc/RING finger domain, C3HC4 (zinc finger)"/>
    <property type="match status" value="1"/>
</dbReference>
<dbReference type="PANTHER" id="PTHR45647">
    <property type="entry name" value="OS02G0152300 PROTEIN"/>
    <property type="match status" value="1"/>
</dbReference>
<organism evidence="11 12">
    <name type="scientific">Linum tenue</name>
    <dbReference type="NCBI Taxonomy" id="586396"/>
    <lineage>
        <taxon>Eukaryota</taxon>
        <taxon>Viridiplantae</taxon>
        <taxon>Streptophyta</taxon>
        <taxon>Embryophyta</taxon>
        <taxon>Tracheophyta</taxon>
        <taxon>Spermatophyta</taxon>
        <taxon>Magnoliopsida</taxon>
        <taxon>eudicotyledons</taxon>
        <taxon>Gunneridae</taxon>
        <taxon>Pentapetalae</taxon>
        <taxon>rosids</taxon>
        <taxon>fabids</taxon>
        <taxon>Malpighiales</taxon>
        <taxon>Linaceae</taxon>
        <taxon>Linum</taxon>
    </lineage>
</organism>
<evidence type="ECO:0000256" key="2">
    <source>
        <dbReference type="ARBA" id="ARBA00003861"/>
    </source>
</evidence>
<keyword evidence="12" id="KW-1185">Reference proteome</keyword>
<evidence type="ECO:0000256" key="5">
    <source>
        <dbReference type="ARBA" id="ARBA00022679"/>
    </source>
</evidence>
<evidence type="ECO:0000313" key="12">
    <source>
        <dbReference type="Proteomes" id="UP001154282"/>
    </source>
</evidence>
<feature type="region of interest" description="Disordered" evidence="8">
    <location>
        <begin position="275"/>
        <end position="300"/>
    </location>
</feature>
<dbReference type="InterPro" id="IPR051348">
    <property type="entry name" value="U-box_ubiquitin_ligases"/>
</dbReference>
<dbReference type="GO" id="GO:0005524">
    <property type="term" value="F:ATP binding"/>
    <property type="evidence" value="ECO:0007669"/>
    <property type="project" value="InterPro"/>
</dbReference>
<dbReference type="CDD" id="cd16655">
    <property type="entry name" value="RING-Ubox_WDSUB1-like"/>
    <property type="match status" value="1"/>
</dbReference>
<dbReference type="PANTHER" id="PTHR45647:SF56">
    <property type="entry name" value="U-BOX DOMAIN-CONTAINING PROTEIN 50-RELATED"/>
    <property type="match status" value="1"/>
</dbReference>
<evidence type="ECO:0000256" key="7">
    <source>
        <dbReference type="SAM" id="Coils"/>
    </source>
</evidence>
<dbReference type="GO" id="GO:0016567">
    <property type="term" value="P:protein ubiquitination"/>
    <property type="evidence" value="ECO:0007669"/>
    <property type="project" value="InterPro"/>
</dbReference>
<dbReference type="SMART" id="SM00504">
    <property type="entry name" value="Ubox"/>
    <property type="match status" value="1"/>
</dbReference>
<feature type="domain" description="Protein kinase" evidence="9">
    <location>
        <begin position="494"/>
        <end position="738"/>
    </location>
</feature>
<dbReference type="InterPro" id="IPR001245">
    <property type="entry name" value="Ser-Thr/Tyr_kinase_cat_dom"/>
</dbReference>
<dbReference type="EC" id="2.3.2.27" evidence="4"/>
<keyword evidence="7" id="KW-0175">Coiled coil</keyword>
<feature type="compositionally biased region" description="Polar residues" evidence="8">
    <location>
        <begin position="282"/>
        <end position="293"/>
    </location>
</feature>
<dbReference type="SUPFAM" id="SSF57850">
    <property type="entry name" value="RING/U-box"/>
    <property type="match status" value="1"/>
</dbReference>
<feature type="domain" description="U-box" evidence="10">
    <location>
        <begin position="760"/>
        <end position="834"/>
    </location>
</feature>
<protein>
    <recommendedName>
        <fullName evidence="4">RING-type E3 ubiquitin transferase</fullName>
        <ecNumber evidence="4">2.3.2.27</ecNumber>
    </recommendedName>
</protein>
<dbReference type="Pfam" id="PF04564">
    <property type="entry name" value="U-box"/>
    <property type="match status" value="1"/>
</dbReference>
<evidence type="ECO:0000259" key="10">
    <source>
        <dbReference type="PROSITE" id="PS51698"/>
    </source>
</evidence>
<comment type="catalytic activity">
    <reaction evidence="1">
        <text>S-ubiquitinyl-[E2 ubiquitin-conjugating enzyme]-L-cysteine + [acceptor protein]-L-lysine = [E2 ubiquitin-conjugating enzyme]-L-cysteine + N(6)-ubiquitinyl-[acceptor protein]-L-lysine.</text>
        <dbReference type="EC" id="2.3.2.27"/>
    </reaction>
</comment>
<dbReference type="PROSITE" id="PS51698">
    <property type="entry name" value="U_BOX"/>
    <property type="match status" value="1"/>
</dbReference>
<evidence type="ECO:0000256" key="8">
    <source>
        <dbReference type="SAM" id="MobiDB-lite"/>
    </source>
</evidence>
<dbReference type="Gene3D" id="1.10.510.10">
    <property type="entry name" value="Transferase(Phosphotransferase) domain 1"/>
    <property type="match status" value="1"/>
</dbReference>
<evidence type="ECO:0000256" key="1">
    <source>
        <dbReference type="ARBA" id="ARBA00000900"/>
    </source>
</evidence>
<name>A0AAV0KGD2_9ROSI</name>
<dbReference type="EMBL" id="CAMGYJ010000005">
    <property type="protein sequence ID" value="CAI0419804.1"/>
    <property type="molecule type" value="Genomic_DNA"/>
</dbReference>
<dbReference type="PROSITE" id="PS50011">
    <property type="entry name" value="PROTEIN_KINASE_DOM"/>
    <property type="match status" value="1"/>
</dbReference>
<accession>A0AAV0KGD2</accession>
<dbReference type="Proteomes" id="UP001154282">
    <property type="component" value="Unassembled WGS sequence"/>
</dbReference>
<feature type="coiled-coil region" evidence="7">
    <location>
        <begin position="433"/>
        <end position="460"/>
    </location>
</feature>
<keyword evidence="5" id="KW-0808">Transferase</keyword>
<dbReference type="InterPro" id="IPR013083">
    <property type="entry name" value="Znf_RING/FYVE/PHD"/>
</dbReference>
<dbReference type="Gene3D" id="3.30.200.20">
    <property type="entry name" value="Phosphorylase Kinase, domain 1"/>
    <property type="match status" value="1"/>
</dbReference>
<comment type="pathway">
    <text evidence="3">Protein modification; protein ubiquitination.</text>
</comment>
<proteinExistence type="predicted"/>
<evidence type="ECO:0000256" key="6">
    <source>
        <dbReference type="ARBA" id="ARBA00022786"/>
    </source>
</evidence>
<dbReference type="GO" id="GO:0004672">
    <property type="term" value="F:protein kinase activity"/>
    <property type="evidence" value="ECO:0007669"/>
    <property type="project" value="InterPro"/>
</dbReference>
<reference evidence="11" key="1">
    <citation type="submission" date="2022-08" db="EMBL/GenBank/DDBJ databases">
        <authorList>
            <person name="Gutierrez-Valencia J."/>
        </authorList>
    </citation>
    <scope>NUCLEOTIDE SEQUENCE</scope>
</reference>
<dbReference type="AlphaFoldDB" id="A0AAV0KGD2"/>
<evidence type="ECO:0000256" key="4">
    <source>
        <dbReference type="ARBA" id="ARBA00012483"/>
    </source>
</evidence>
<feature type="region of interest" description="Disordered" evidence="8">
    <location>
        <begin position="193"/>
        <end position="222"/>
    </location>
</feature>
<sequence length="843" mass="94409">MASMGSPVEGNSSTTGASKTVYVALGNDLQEGLKTLDWTLRKWSSCISKIVILHLAPDCSNDVVNTHFGKVLASSMSDEKLEALRNYEQRKVDKLLSEYIAYCGKGVRAKVMKLEKSEEPIERAMVELISKLKISTLVIGISFLKFSPSWKKTRNTIGALFYIHQKKAKWCEMWIVCGGKLVRMTVGESDEGVAMEDEEGKAIPSFRSSSTVGSGSSSSWLGRVFSDNQRKKRSSSCGEGRGGGGGGDCWESNGVEIEKYLQDLTMKMGGLSLEAETEEQRMTSSTSSVQQQGEEGDDVGSQLADHNLSAAQKMEIVRSKIKEIGRRIELKREEAEANAERSANAEWAVSLCNSRVEELESKIKAESTIRSELTRKLESDRERIEDIKSDVEESQNRVRALAELQSELSSRLQMSTAARSAAEAQLQRKSMERAEVVRGIDELRRQRDVLQRRIEFCKEKDAIGGVMMKFGENLRFGYREYSGEDVRSATDDFSGGLRLKSGDDWSTVYRGRISQKTAAIKLFSAEHESSNHHDFFSQVKFLSNIRHPHLVAMMGFCSEPKCIIYEYMHEGSLRDNLLGCSHTSHPGSGNRTLKWFDRIRVAYQICSALAFLHSAKPNPIVHGKLTVSNVLLDRNMVAKLTGFRPSTSIDLRSDIRALGVILLHLLSGKNWGESVESRMRLDRSALVEMLDEMAGPWPLGLTEEIAGIAMRCLSTELDAANVLKELEELVKKGDDIVFRFGRQDKVMSGESDEDDESSSDIPSFFLCPILRDVMENPYVAADGFSYEREAMEEWLKMGKDTSPMTNLRLDHTVLTPNQTLRFLIEEWRNKRNNEPSCSSSSHI</sequence>
<evidence type="ECO:0000313" key="11">
    <source>
        <dbReference type="EMBL" id="CAI0419804.1"/>
    </source>
</evidence>
<dbReference type="InterPro" id="IPR011009">
    <property type="entry name" value="Kinase-like_dom_sf"/>
</dbReference>
<gene>
    <name evidence="11" type="ORF">LITE_LOCUS18137</name>
</gene>